<keyword evidence="3" id="KW-1185">Reference proteome</keyword>
<dbReference type="Pfam" id="PF12728">
    <property type="entry name" value="HTH_17"/>
    <property type="match status" value="1"/>
</dbReference>
<accession>A0A0A7EF02</accession>
<evidence type="ECO:0000313" key="3">
    <source>
        <dbReference type="Proteomes" id="UP000030341"/>
    </source>
</evidence>
<dbReference type="OrthoDB" id="5772224at2"/>
<dbReference type="KEGG" id="pseo:OM33_05270"/>
<dbReference type="RefSeq" id="WP_010561097.1">
    <property type="nucleotide sequence ID" value="NZ_CP009888.1"/>
</dbReference>
<sequence>MALMTTEQVAEFLGVKEERVRRLERESLLIAAEKDDAGNAKFNEDDVKRYKELAERIGGI</sequence>
<evidence type="ECO:0000313" key="2">
    <source>
        <dbReference type="EMBL" id="AIY64621.1"/>
    </source>
</evidence>
<dbReference type="Gene3D" id="1.10.1660.10">
    <property type="match status" value="1"/>
</dbReference>
<gene>
    <name evidence="2" type="ORF">OM33_05270</name>
</gene>
<evidence type="ECO:0000259" key="1">
    <source>
        <dbReference type="Pfam" id="PF12728"/>
    </source>
</evidence>
<dbReference type="EMBL" id="CP009888">
    <property type="protein sequence ID" value="AIY64621.1"/>
    <property type="molecule type" value="Genomic_DNA"/>
</dbReference>
<reference evidence="2 3" key="1">
    <citation type="submission" date="2014-11" db="EMBL/GenBank/DDBJ databases">
        <title>Complete Genome Sequence of Pseudoalteromonas sp. Strain OCN003 Isolated from Kaneohe Bay, Oahu, Hawaii.</title>
        <authorList>
            <person name="Beurmann S."/>
            <person name="Videau P."/>
            <person name="Ushijima B."/>
            <person name="Smith A.M."/>
            <person name="Aeby G.S."/>
            <person name="Callahan S.M."/>
            <person name="Belcaid M."/>
        </authorList>
    </citation>
    <scope>NUCLEOTIDE SEQUENCE [LARGE SCALE GENOMIC DNA]</scope>
    <source>
        <strain evidence="2 3">OCN003</strain>
    </source>
</reference>
<dbReference type="SUPFAM" id="SSF46955">
    <property type="entry name" value="Putative DNA-binding domain"/>
    <property type="match status" value="1"/>
</dbReference>
<dbReference type="Proteomes" id="UP000030341">
    <property type="component" value="Chromosome 1"/>
</dbReference>
<organism evidence="2 3">
    <name type="scientific">Pseudoalteromonas piratica</name>
    <dbReference type="NCBI Taxonomy" id="1348114"/>
    <lineage>
        <taxon>Bacteria</taxon>
        <taxon>Pseudomonadati</taxon>
        <taxon>Pseudomonadota</taxon>
        <taxon>Gammaproteobacteria</taxon>
        <taxon>Alteromonadales</taxon>
        <taxon>Pseudoalteromonadaceae</taxon>
        <taxon>Pseudoalteromonas</taxon>
    </lineage>
</organism>
<protein>
    <recommendedName>
        <fullName evidence="1">Helix-turn-helix domain-containing protein</fullName>
    </recommendedName>
</protein>
<dbReference type="InterPro" id="IPR009061">
    <property type="entry name" value="DNA-bd_dom_put_sf"/>
</dbReference>
<dbReference type="eggNOG" id="ENOG503346V">
    <property type="taxonomic scope" value="Bacteria"/>
</dbReference>
<dbReference type="InterPro" id="IPR041657">
    <property type="entry name" value="HTH_17"/>
</dbReference>
<dbReference type="AlphaFoldDB" id="A0A0A7EF02"/>
<feature type="domain" description="Helix-turn-helix" evidence="1">
    <location>
        <begin position="3"/>
        <end position="52"/>
    </location>
</feature>
<proteinExistence type="predicted"/>
<dbReference type="HOGENOM" id="CLU_2934988_0_0_6"/>
<name>A0A0A7EF02_9GAMM</name>